<dbReference type="SUPFAM" id="SSF63817">
    <property type="entry name" value="Sortase"/>
    <property type="match status" value="1"/>
</dbReference>
<evidence type="ECO:0000256" key="1">
    <source>
        <dbReference type="ARBA" id="ARBA00022801"/>
    </source>
</evidence>
<dbReference type="CDD" id="cd05829">
    <property type="entry name" value="Sortase_F"/>
    <property type="match status" value="1"/>
</dbReference>
<evidence type="ECO:0000313" key="3">
    <source>
        <dbReference type="EMBL" id="MDT0467482.1"/>
    </source>
</evidence>
<dbReference type="NCBIfam" id="NF033748">
    <property type="entry name" value="class_F_sortase"/>
    <property type="match status" value="1"/>
</dbReference>
<dbReference type="InterPro" id="IPR005754">
    <property type="entry name" value="Sortase"/>
</dbReference>
<name>A0ABU2U2M4_9ACTN</name>
<feature type="region of interest" description="Disordered" evidence="2">
    <location>
        <begin position="289"/>
        <end position="315"/>
    </location>
</feature>
<organism evidence="3 4">
    <name type="scientific">Streptomyces gibsoniae</name>
    <dbReference type="NCBI Taxonomy" id="3075529"/>
    <lineage>
        <taxon>Bacteria</taxon>
        <taxon>Bacillati</taxon>
        <taxon>Actinomycetota</taxon>
        <taxon>Actinomycetes</taxon>
        <taxon>Kitasatosporales</taxon>
        <taxon>Streptomycetaceae</taxon>
        <taxon>Streptomyces</taxon>
    </lineage>
</organism>
<feature type="region of interest" description="Disordered" evidence="2">
    <location>
        <begin position="42"/>
        <end position="76"/>
    </location>
</feature>
<dbReference type="InterPro" id="IPR042001">
    <property type="entry name" value="Sortase_F"/>
</dbReference>
<feature type="compositionally biased region" description="Pro residues" evidence="2">
    <location>
        <begin position="62"/>
        <end position="74"/>
    </location>
</feature>
<sequence>MTSSLPAPTDQAAAPPVRTVNRALLWPAAAVALGGLLIHHSMAPPSDPNPPTPSAAALQPAAGPPPAALPPVEPVPRTNAPSVLGALSRSAPERLVIPQIGVNAPFTDLSLDSSGHLKPPPAADRNLVGWYKNGASPGERGTAIVAGHVDTTTGPAVFVYLRFLKPGNTIDITRADGITARFRVDSVETFIKAHFPDKRVYADAPTPQLRLITCGGSYDRSAHEYLSNTVVFAHLSTPVRLQSTATPPAPSAPATHTAPAVPSAPAVPLVPKAPTATAAPVVPLKPTVPAVPGPTRPRPSLHPLVPGRTSRPTVGPILTVRRGRAGLVLSSWRYTRP</sequence>
<keyword evidence="4" id="KW-1185">Reference proteome</keyword>
<dbReference type="Gene3D" id="2.40.260.10">
    <property type="entry name" value="Sortase"/>
    <property type="match status" value="1"/>
</dbReference>
<dbReference type="EMBL" id="JAVREY010000053">
    <property type="protein sequence ID" value="MDT0467482.1"/>
    <property type="molecule type" value="Genomic_DNA"/>
</dbReference>
<comment type="caution">
    <text evidence="3">The sequence shown here is derived from an EMBL/GenBank/DDBJ whole genome shotgun (WGS) entry which is preliminary data.</text>
</comment>
<dbReference type="Proteomes" id="UP001183809">
    <property type="component" value="Unassembled WGS sequence"/>
</dbReference>
<evidence type="ECO:0000256" key="2">
    <source>
        <dbReference type="SAM" id="MobiDB-lite"/>
    </source>
</evidence>
<accession>A0ABU2U2M4</accession>
<proteinExistence type="predicted"/>
<gene>
    <name evidence="3" type="ORF">RM764_31555</name>
</gene>
<reference evidence="4" key="1">
    <citation type="submission" date="2023-07" db="EMBL/GenBank/DDBJ databases">
        <title>30 novel species of actinomycetes from the DSMZ collection.</title>
        <authorList>
            <person name="Nouioui I."/>
        </authorList>
    </citation>
    <scope>NUCLEOTIDE SEQUENCE [LARGE SCALE GENOMIC DNA]</scope>
    <source>
        <strain evidence="4">DSM 41699</strain>
    </source>
</reference>
<keyword evidence="1" id="KW-0378">Hydrolase</keyword>
<dbReference type="InterPro" id="IPR023365">
    <property type="entry name" value="Sortase_dom-sf"/>
</dbReference>
<protein>
    <submittedName>
        <fullName evidence="3">Class F sortase</fullName>
    </submittedName>
</protein>
<evidence type="ECO:0000313" key="4">
    <source>
        <dbReference type="Proteomes" id="UP001183809"/>
    </source>
</evidence>
<dbReference type="Pfam" id="PF04203">
    <property type="entry name" value="Sortase"/>
    <property type="match status" value="1"/>
</dbReference>